<sequence length="91" mass="10357">MAERKIEREDQPPIRETQSLLKKTLIQAGISRKASSRVPIFVKFPITQPRPKYVIMIVVVTAGKRASKSGLEAEARFTLARPRDRRLEGIE</sequence>
<protein>
    <submittedName>
        <fullName evidence="1">Uncharacterized protein</fullName>
    </submittedName>
</protein>
<dbReference type="AlphaFoldDB" id="A0A834J5V5"/>
<dbReference type="Proteomes" id="UP000614350">
    <property type="component" value="Unassembled WGS sequence"/>
</dbReference>
<accession>A0A834J5V5</accession>
<organism evidence="1 2">
    <name type="scientific">Vespula vulgaris</name>
    <name type="common">Yellow jacket</name>
    <name type="synonym">Wasp</name>
    <dbReference type="NCBI Taxonomy" id="7454"/>
    <lineage>
        <taxon>Eukaryota</taxon>
        <taxon>Metazoa</taxon>
        <taxon>Ecdysozoa</taxon>
        <taxon>Arthropoda</taxon>
        <taxon>Hexapoda</taxon>
        <taxon>Insecta</taxon>
        <taxon>Pterygota</taxon>
        <taxon>Neoptera</taxon>
        <taxon>Endopterygota</taxon>
        <taxon>Hymenoptera</taxon>
        <taxon>Apocrita</taxon>
        <taxon>Aculeata</taxon>
        <taxon>Vespoidea</taxon>
        <taxon>Vespidae</taxon>
        <taxon>Vespinae</taxon>
        <taxon>Vespula</taxon>
    </lineage>
</organism>
<evidence type="ECO:0000313" key="1">
    <source>
        <dbReference type="EMBL" id="KAF7382060.1"/>
    </source>
</evidence>
<reference evidence="1" key="1">
    <citation type="journal article" date="2020" name="G3 (Bethesda)">
        <title>High-Quality Assemblies for Three Invasive Social Wasps from the &lt;i&gt;Vespula&lt;/i&gt; Genus.</title>
        <authorList>
            <person name="Harrop T.W.R."/>
            <person name="Guhlin J."/>
            <person name="McLaughlin G.M."/>
            <person name="Permina E."/>
            <person name="Stockwell P."/>
            <person name="Gilligan J."/>
            <person name="Le Lec M.F."/>
            <person name="Gruber M.A.M."/>
            <person name="Quinn O."/>
            <person name="Lovegrove M."/>
            <person name="Duncan E.J."/>
            <person name="Remnant E.J."/>
            <person name="Van Eeckhoven J."/>
            <person name="Graham B."/>
            <person name="Knapp R.A."/>
            <person name="Langford K.W."/>
            <person name="Kronenberg Z."/>
            <person name="Press M.O."/>
            <person name="Eacker S.M."/>
            <person name="Wilson-Rankin E.E."/>
            <person name="Purcell J."/>
            <person name="Lester P.J."/>
            <person name="Dearden P.K."/>
        </authorList>
    </citation>
    <scope>NUCLEOTIDE SEQUENCE</scope>
    <source>
        <strain evidence="1">Marl-1</strain>
    </source>
</reference>
<keyword evidence="2" id="KW-1185">Reference proteome</keyword>
<dbReference type="EMBL" id="JACSEA010000019">
    <property type="protein sequence ID" value="KAF7382060.1"/>
    <property type="molecule type" value="Genomic_DNA"/>
</dbReference>
<name>A0A834J5V5_VESVU</name>
<evidence type="ECO:0000313" key="2">
    <source>
        <dbReference type="Proteomes" id="UP000614350"/>
    </source>
</evidence>
<gene>
    <name evidence="1" type="ORF">HZH66_013492</name>
</gene>
<proteinExistence type="predicted"/>
<comment type="caution">
    <text evidence="1">The sequence shown here is derived from an EMBL/GenBank/DDBJ whole genome shotgun (WGS) entry which is preliminary data.</text>
</comment>